<reference evidence="2" key="1">
    <citation type="journal article" date="2014" name="Int. J. Syst. Evol. Microbiol.">
        <title>Complete genome sequence of Corynebacterium casei LMG S-19264T (=DSM 44701T), isolated from a smear-ripened cheese.</title>
        <authorList>
            <consortium name="US DOE Joint Genome Institute (JGI-PGF)"/>
            <person name="Walter F."/>
            <person name="Albersmeier A."/>
            <person name="Kalinowski J."/>
            <person name="Ruckert C."/>
        </authorList>
    </citation>
    <scope>NUCLEOTIDE SEQUENCE</scope>
    <source>
        <strain evidence="2">JCM 3131</strain>
    </source>
</reference>
<dbReference type="RefSeq" id="WP_189215772.1">
    <property type="nucleotide sequence ID" value="NZ_BMQK01000002.1"/>
</dbReference>
<keyword evidence="1" id="KW-0732">Signal</keyword>
<keyword evidence="3" id="KW-1185">Reference proteome</keyword>
<evidence type="ECO:0000313" key="2">
    <source>
        <dbReference type="EMBL" id="GGQ46424.1"/>
    </source>
</evidence>
<accession>A0A918B8Q9</accession>
<organism evidence="2 3">
    <name type="scientific">Streptomyces ruber</name>
    <dbReference type="NCBI Taxonomy" id="83378"/>
    <lineage>
        <taxon>Bacteria</taxon>
        <taxon>Bacillati</taxon>
        <taxon>Actinomycetota</taxon>
        <taxon>Actinomycetes</taxon>
        <taxon>Kitasatosporales</taxon>
        <taxon>Streptomycetaceae</taxon>
        <taxon>Streptomyces</taxon>
    </lineage>
</organism>
<reference evidence="2" key="2">
    <citation type="submission" date="2020-09" db="EMBL/GenBank/DDBJ databases">
        <authorList>
            <person name="Sun Q."/>
            <person name="Ohkuma M."/>
        </authorList>
    </citation>
    <scope>NUCLEOTIDE SEQUENCE</scope>
    <source>
        <strain evidence="2">JCM 3131</strain>
    </source>
</reference>
<dbReference type="Proteomes" id="UP000620156">
    <property type="component" value="Unassembled WGS sequence"/>
</dbReference>
<gene>
    <name evidence="2" type="ORF">GCM10010145_13930</name>
</gene>
<feature type="signal peptide" evidence="1">
    <location>
        <begin position="1"/>
        <end position="29"/>
    </location>
</feature>
<protein>
    <submittedName>
        <fullName evidence="2">Uncharacterized protein</fullName>
    </submittedName>
</protein>
<name>A0A918B8Q9_9ACTN</name>
<evidence type="ECO:0000313" key="3">
    <source>
        <dbReference type="Proteomes" id="UP000620156"/>
    </source>
</evidence>
<comment type="caution">
    <text evidence="2">The sequence shown here is derived from an EMBL/GenBank/DDBJ whole genome shotgun (WGS) entry which is preliminary data.</text>
</comment>
<feature type="chain" id="PRO_5036688871" evidence="1">
    <location>
        <begin position="30"/>
        <end position="145"/>
    </location>
</feature>
<evidence type="ECO:0000256" key="1">
    <source>
        <dbReference type="SAM" id="SignalP"/>
    </source>
</evidence>
<sequence length="145" mass="14909">MNRTLHRMLGVLLGTAALTAGALAGTAQAGGTSHTGPAPLTVKAYQAKAQLLSRELSGHRLDVHRADDGAPVPGLLVVFTTSGSQEYLCRAYTDLNGTAECDAHLPSDLEVPNALANGYEARFGGNGTYAPIDANGTYGVSLGDI</sequence>
<proteinExistence type="predicted"/>
<dbReference type="EMBL" id="BMQK01000002">
    <property type="protein sequence ID" value="GGQ46424.1"/>
    <property type="molecule type" value="Genomic_DNA"/>
</dbReference>
<dbReference type="AlphaFoldDB" id="A0A918B8Q9"/>